<proteinExistence type="predicted"/>
<dbReference type="KEGG" id="nao:Y958_25790"/>
<reference evidence="1 2" key="1">
    <citation type="submission" date="2017-06" db="EMBL/GenBank/DDBJ databases">
        <title>Complete genome sequence of Nitrospirillum amazonense strain CBAmC, an endophytic nitrogen-fixing and plant growth-promoting bacterium, isolated from sugarcane.</title>
        <authorList>
            <person name="Schwab S."/>
            <person name="dos Santos Teixeira K.R."/>
            <person name="Simoes Araujo J.L."/>
            <person name="Soares Vidal M."/>
            <person name="Borges de Freitas H.R."/>
            <person name="Rivello Crivelaro A.L."/>
            <person name="Bueno de Camargo Nunes A."/>
            <person name="dos Santos C.M."/>
            <person name="Palmeira da Silva Rosa D."/>
            <person name="da Silva Padilha D."/>
            <person name="da Silva E."/>
            <person name="Araujo Terra L."/>
            <person name="Soares Mendes V."/>
            <person name="Farinelli L."/>
            <person name="Magalhaes Cruz L."/>
            <person name="Baldani J.I."/>
        </authorList>
    </citation>
    <scope>NUCLEOTIDE SEQUENCE [LARGE SCALE GENOMIC DNA]</scope>
    <source>
        <strain evidence="1 2">CBAmC</strain>
    </source>
</reference>
<dbReference type="RefSeq" id="WP_088874747.1">
    <property type="nucleotide sequence ID" value="NZ_CP022112.1"/>
</dbReference>
<gene>
    <name evidence="1" type="ORF">Y958_25790</name>
</gene>
<dbReference type="AlphaFoldDB" id="A0A248JZZ2"/>
<keyword evidence="2" id="KW-1185">Reference proteome</keyword>
<organism evidence="1 2">
    <name type="scientific">Nitrospirillum viridazoti CBAmc</name>
    <dbReference type="NCBI Taxonomy" id="1441467"/>
    <lineage>
        <taxon>Bacteria</taxon>
        <taxon>Pseudomonadati</taxon>
        <taxon>Pseudomonadota</taxon>
        <taxon>Alphaproteobacteria</taxon>
        <taxon>Rhodospirillales</taxon>
        <taxon>Azospirillaceae</taxon>
        <taxon>Nitrospirillum</taxon>
        <taxon>Nitrospirillum viridazoti</taxon>
    </lineage>
</organism>
<evidence type="ECO:0000313" key="2">
    <source>
        <dbReference type="Proteomes" id="UP000197153"/>
    </source>
</evidence>
<sequence length="191" mass="19458">MLQLTLLIGEANMIFEMKSSEATGAANTEKPMKLTQITPDSATGITSPVNGVLANSVPAWCVLPGSFGNASAPAAFENAAAVNELAHAAGDAQGVWTGIANRSVNSHPGYLGSLLPSPAVTGRAIGPMAVANGAVMGEGAPQIGSAPGIWAAASNQYKDGRPVFTASDTGRDNRFFGAEAAPIWQFLPFST</sequence>
<dbReference type="Proteomes" id="UP000197153">
    <property type="component" value="Chromosome 3"/>
</dbReference>
<name>A0A248JZZ2_9PROT</name>
<accession>A0A248JZZ2</accession>
<dbReference type="EMBL" id="CP022112">
    <property type="protein sequence ID" value="ASG24313.1"/>
    <property type="molecule type" value="Genomic_DNA"/>
</dbReference>
<protein>
    <submittedName>
        <fullName evidence="1">Uncharacterized protein</fullName>
    </submittedName>
</protein>
<evidence type="ECO:0000313" key="1">
    <source>
        <dbReference type="EMBL" id="ASG24313.1"/>
    </source>
</evidence>